<dbReference type="InterPro" id="IPR037118">
    <property type="entry name" value="Val-tRNA_synth_C_sf"/>
</dbReference>
<dbReference type="KEGG" id="lxy:O159_07240"/>
<dbReference type="OrthoDB" id="3239744at2"/>
<dbReference type="HOGENOM" id="CLU_000604_36_0_11"/>
<evidence type="ECO:0000313" key="7">
    <source>
        <dbReference type="Proteomes" id="UP000016743"/>
    </source>
</evidence>
<dbReference type="InterPro" id="IPR017871">
    <property type="entry name" value="ABC_transporter-like_CS"/>
</dbReference>
<evidence type="ECO:0000256" key="4">
    <source>
        <dbReference type="SAM" id="MobiDB-lite"/>
    </source>
</evidence>
<dbReference type="InterPro" id="IPR003439">
    <property type="entry name" value="ABC_transporter-like_ATP-bd"/>
</dbReference>
<dbReference type="Proteomes" id="UP000016743">
    <property type="component" value="Chromosome"/>
</dbReference>
<keyword evidence="1" id="KW-0547">Nucleotide-binding</keyword>
<feature type="coiled-coil region" evidence="3">
    <location>
        <begin position="538"/>
        <end position="604"/>
    </location>
</feature>
<dbReference type="InterPro" id="IPR051309">
    <property type="entry name" value="ABCF_ATPase"/>
</dbReference>
<dbReference type="PROSITE" id="PS50893">
    <property type="entry name" value="ABC_TRANSPORTER_2"/>
    <property type="match status" value="2"/>
</dbReference>
<evidence type="ECO:0000256" key="2">
    <source>
        <dbReference type="ARBA" id="ARBA00022840"/>
    </source>
</evidence>
<dbReference type="AlphaFoldDB" id="U3PBP4"/>
<dbReference type="STRING" id="1389489.O159_07240"/>
<dbReference type="Gene3D" id="1.10.287.380">
    <property type="entry name" value="Valyl-tRNA synthetase, C-terminal domain"/>
    <property type="match status" value="1"/>
</dbReference>
<dbReference type="Pfam" id="PF16326">
    <property type="entry name" value="ABC_tran_CTD"/>
    <property type="match status" value="1"/>
</dbReference>
<protein>
    <recommendedName>
        <fullName evidence="5">ABC transporter domain-containing protein</fullName>
    </recommendedName>
</protein>
<dbReference type="SMART" id="SM00382">
    <property type="entry name" value="AAA"/>
    <property type="match status" value="2"/>
</dbReference>
<dbReference type="eggNOG" id="COG0488">
    <property type="taxonomic scope" value="Bacteria"/>
</dbReference>
<dbReference type="RefSeq" id="WP_021754329.1">
    <property type="nucleotide sequence ID" value="NC_022438.1"/>
</dbReference>
<evidence type="ECO:0000256" key="3">
    <source>
        <dbReference type="SAM" id="Coils"/>
    </source>
</evidence>
<keyword evidence="3" id="KW-0175">Coiled coil</keyword>
<dbReference type="SUPFAM" id="SSF52540">
    <property type="entry name" value="P-loop containing nucleoside triphosphate hydrolases"/>
    <property type="match status" value="2"/>
</dbReference>
<keyword evidence="7" id="KW-1185">Reference proteome</keyword>
<feature type="domain" description="ABC transporter" evidence="5">
    <location>
        <begin position="5"/>
        <end position="230"/>
    </location>
</feature>
<dbReference type="PATRIC" id="fig|1389489.3.peg.700"/>
<dbReference type="EMBL" id="CP006734">
    <property type="protein sequence ID" value="AGW40898.1"/>
    <property type="molecule type" value="Genomic_DNA"/>
</dbReference>
<feature type="region of interest" description="Disordered" evidence="4">
    <location>
        <begin position="506"/>
        <end position="532"/>
    </location>
</feature>
<organism evidence="6 7">
    <name type="scientific">Leifsonia xyli subsp. cynodontis DSM 46306</name>
    <dbReference type="NCBI Taxonomy" id="1389489"/>
    <lineage>
        <taxon>Bacteria</taxon>
        <taxon>Bacillati</taxon>
        <taxon>Actinomycetota</taxon>
        <taxon>Actinomycetes</taxon>
        <taxon>Micrococcales</taxon>
        <taxon>Microbacteriaceae</taxon>
        <taxon>Leifsonia</taxon>
    </lineage>
</organism>
<name>U3PBP4_LEIXC</name>
<feature type="compositionally biased region" description="Low complexity" evidence="4">
    <location>
        <begin position="513"/>
        <end position="532"/>
    </location>
</feature>
<dbReference type="GO" id="GO:0016887">
    <property type="term" value="F:ATP hydrolysis activity"/>
    <property type="evidence" value="ECO:0007669"/>
    <property type="project" value="InterPro"/>
</dbReference>
<dbReference type="PROSITE" id="PS00211">
    <property type="entry name" value="ABC_TRANSPORTER_1"/>
    <property type="match status" value="2"/>
</dbReference>
<dbReference type="GO" id="GO:0003677">
    <property type="term" value="F:DNA binding"/>
    <property type="evidence" value="ECO:0007669"/>
    <property type="project" value="InterPro"/>
</dbReference>
<feature type="domain" description="ABC transporter" evidence="5">
    <location>
        <begin position="284"/>
        <end position="510"/>
    </location>
</feature>
<dbReference type="InterPro" id="IPR032524">
    <property type="entry name" value="ABC_tran_C"/>
</dbReference>
<proteinExistence type="predicted"/>
<dbReference type="Gene3D" id="3.40.50.300">
    <property type="entry name" value="P-loop containing nucleotide triphosphate hydrolases"/>
    <property type="match status" value="2"/>
</dbReference>
<evidence type="ECO:0000313" key="6">
    <source>
        <dbReference type="EMBL" id="AGW40898.1"/>
    </source>
</evidence>
<gene>
    <name evidence="6" type="ORF">O159_07240</name>
</gene>
<reference evidence="6 7" key="1">
    <citation type="journal article" date="2013" name="Genome Announc.">
        <title>Complete Genome Sequence of Leifsonia xyli subsp. cynodontis Strain DSM46306, a Gram-Positive Bacterial Pathogen of Grasses.</title>
        <authorList>
            <person name="Monteiro-Vitorello C.B."/>
            <person name="Zerillo M.M."/>
            <person name="Van Sluys M.A."/>
            <person name="Camargo L.E."/>
            <person name="Kitajima J.P."/>
        </authorList>
    </citation>
    <scope>NUCLEOTIDE SEQUENCE [LARGE SCALE GENOMIC DNA]</scope>
    <source>
        <strain evidence="6 7">DSM 46306</strain>
    </source>
</reference>
<dbReference type="PANTHER" id="PTHR42855">
    <property type="entry name" value="ABC TRANSPORTER ATP-BINDING SUBUNIT"/>
    <property type="match status" value="1"/>
</dbReference>
<dbReference type="PANTHER" id="PTHR42855:SF1">
    <property type="entry name" value="ABC TRANSPORTER DOMAIN-CONTAINING PROTEIN"/>
    <property type="match status" value="1"/>
</dbReference>
<dbReference type="InterPro" id="IPR027417">
    <property type="entry name" value="P-loop_NTPase"/>
</dbReference>
<dbReference type="CDD" id="cd03221">
    <property type="entry name" value="ABCF_EF-3"/>
    <property type="match status" value="2"/>
</dbReference>
<dbReference type="Pfam" id="PF00005">
    <property type="entry name" value="ABC_tran"/>
    <property type="match status" value="2"/>
</dbReference>
<dbReference type="InterPro" id="IPR003593">
    <property type="entry name" value="AAA+_ATPase"/>
</dbReference>
<keyword evidence="2" id="KW-0067">ATP-binding</keyword>
<accession>U3PBP4</accession>
<sequence length="605" mass="66128">MAHLLGAESLHLEFPTRVVFDSVSLGVDEGDRIGIVGRNGDGKSSLLGMLSGRIPPDSGRVTVRGGVRIGVLDQADALADDETIGHAVVGDAPEHEWAGDARVREVIAGLLGDLPWEARLGSLSGGQRRRVALARLLTGDWDVLALDEPTNHLDVEAIAWLAEHLKRRWTATAGGLLVVTHDRWFLDEVCTARWEVHDRIVEPFEGGYAAYILQRVERDRQAAAIEARRQNIARKELAWLRRGAPARTSKPKFRIDAANALIADVPELRDRVSLQSLAVSRLGKDVVDILEASAGYGDREILHGVEWRIAPGERTGILGVNGAGKSTLLGLVAGTVEPTSGRVKRGKTVRVATLTQRMDELDQHRDDPVRVVVSGLRTSYTLGSGSKAQELTPGQLLERMGFASAQLSTPVKDLSGGQQRRLQLLLILLDQPNVLILDEPTNDLDTDMLAAMEDLLDSWAGTLIVVSHDRYFLERVTDQQFAILDRRLRHLPGGVDEYLRLRKDQRRRDAARASEPARGSGPAAAAATAAPALSGGELRAAQKELAAIERRLAKLTGRIDAKRTALAEHDPSDYVGLGEEMTAIGELEREAEQLEERWLELSEQV</sequence>
<dbReference type="GO" id="GO:0005524">
    <property type="term" value="F:ATP binding"/>
    <property type="evidence" value="ECO:0007669"/>
    <property type="project" value="UniProtKB-KW"/>
</dbReference>
<evidence type="ECO:0000259" key="5">
    <source>
        <dbReference type="PROSITE" id="PS50893"/>
    </source>
</evidence>
<evidence type="ECO:0000256" key="1">
    <source>
        <dbReference type="ARBA" id="ARBA00022741"/>
    </source>
</evidence>